<dbReference type="STRING" id="1219011.GCA_001895045_03530"/>
<feature type="region of interest" description="Disordered" evidence="1">
    <location>
        <begin position="391"/>
        <end position="556"/>
    </location>
</feature>
<sequence>MLEGNIRDAELRRELGVPPAVDLLGHARELVRVALPAVVVALLVALTVFFVRDSGPGVYESTVVVEIRSTDAVSGSDASLGQLIAPYVALSEDSRVVAAIAAEVGEDPAALSGNIWVDYGSSPTLLTVTARAGSQEEADRLAQVVVAALDQAQNTRNRTALESRIADLDGIVAGLRADLAADAGGSEDGGPNPVLQAELDSRLDQLRAVRSGAGAEHLQVLAAPAGSGAKVSPKPKAEAAVAFLLTLIVVAELLVAANGRFGSTVTPAWARRISRRYRTAVQIVAPGPPRLPLDTVVMLHQRAMLGETILILDGSGVEDEPDVFGDAAEQVIRCGLAEQWWKRLRAEKPGLALIVVKVGSDERSAVEDSLRALAEIEVPARLVVLAVEKPPAPPKDEPLPVDAAPEQGAVPPRPRAEPSLQSSPSQQHPQHPQAPQSAQALRPSQPPRNPHFVLSPPQEPSAGSFPDVDPAPPTRPIAALSKSLFKPHENQPHPQNRNGDGPPGRPQGYPASGDEAYAPVSESVNREYAQEIVRKSDDKGPSPASDESAPAPDSTS</sequence>
<keyword evidence="2" id="KW-1133">Transmembrane helix</keyword>
<proteinExistence type="predicted"/>
<evidence type="ECO:0000313" key="4">
    <source>
        <dbReference type="Proteomes" id="UP000249091"/>
    </source>
</evidence>
<dbReference type="RefSeq" id="WP_072703265.1">
    <property type="nucleotide sequence ID" value="NZ_JAFBBL010000001.1"/>
</dbReference>
<evidence type="ECO:0000256" key="1">
    <source>
        <dbReference type="SAM" id="MobiDB-lite"/>
    </source>
</evidence>
<protein>
    <submittedName>
        <fullName evidence="3">Capsular polysaccharide biosynthesis protein</fullName>
    </submittedName>
</protein>
<gene>
    <name evidence="3" type="ORF">NCTC10994_03202</name>
</gene>
<evidence type="ECO:0000256" key="2">
    <source>
        <dbReference type="SAM" id="Phobius"/>
    </source>
</evidence>
<dbReference type="Proteomes" id="UP000249091">
    <property type="component" value="Chromosome 1"/>
</dbReference>
<keyword evidence="4" id="KW-1185">Reference proteome</keyword>
<name>A0A2X4X8H2_9NOCA</name>
<keyword evidence="2" id="KW-0812">Transmembrane</keyword>
<feature type="transmembrane region" description="Helical" evidence="2">
    <location>
        <begin position="33"/>
        <end position="51"/>
    </location>
</feature>
<feature type="compositionally biased region" description="Low complexity" evidence="1">
    <location>
        <begin position="541"/>
        <end position="556"/>
    </location>
</feature>
<organism evidence="3 4">
    <name type="scientific">Rhodococcus coprophilus</name>
    <dbReference type="NCBI Taxonomy" id="38310"/>
    <lineage>
        <taxon>Bacteria</taxon>
        <taxon>Bacillati</taxon>
        <taxon>Actinomycetota</taxon>
        <taxon>Actinomycetes</taxon>
        <taxon>Mycobacteriales</taxon>
        <taxon>Nocardiaceae</taxon>
        <taxon>Rhodococcus</taxon>
    </lineage>
</organism>
<dbReference type="EMBL" id="LS483468">
    <property type="protein sequence ID" value="SQI35965.1"/>
    <property type="molecule type" value="Genomic_DNA"/>
</dbReference>
<feature type="compositionally biased region" description="Low complexity" evidence="1">
    <location>
        <begin position="418"/>
        <end position="441"/>
    </location>
</feature>
<accession>A0A2X4X8H2</accession>
<evidence type="ECO:0000313" key="3">
    <source>
        <dbReference type="EMBL" id="SQI35965.1"/>
    </source>
</evidence>
<feature type="compositionally biased region" description="Basic and acidic residues" evidence="1">
    <location>
        <begin position="524"/>
        <end position="540"/>
    </location>
</feature>
<keyword evidence="2" id="KW-0472">Membrane</keyword>
<reference evidence="3 4" key="1">
    <citation type="submission" date="2018-06" db="EMBL/GenBank/DDBJ databases">
        <authorList>
            <consortium name="Pathogen Informatics"/>
            <person name="Doyle S."/>
        </authorList>
    </citation>
    <scope>NUCLEOTIDE SEQUENCE [LARGE SCALE GENOMIC DNA]</scope>
    <source>
        <strain evidence="3 4">NCTC10994</strain>
    </source>
</reference>
<dbReference type="AlphaFoldDB" id="A0A2X4X8H2"/>
<dbReference type="KEGG" id="rcr:NCTC10994_03202"/>